<dbReference type="EMBL" id="EF083646">
    <property type="protein sequence ID" value="ABK22982.1"/>
    <property type="molecule type" value="mRNA"/>
</dbReference>
<proteinExistence type="evidence at transcript level"/>
<feature type="region of interest" description="Disordered" evidence="1">
    <location>
        <begin position="1"/>
        <end position="28"/>
    </location>
</feature>
<organism evidence="2">
    <name type="scientific">Picea sitchensis</name>
    <name type="common">Sitka spruce</name>
    <name type="synonym">Pinus sitchensis</name>
    <dbReference type="NCBI Taxonomy" id="3332"/>
    <lineage>
        <taxon>Eukaryota</taxon>
        <taxon>Viridiplantae</taxon>
        <taxon>Streptophyta</taxon>
        <taxon>Embryophyta</taxon>
        <taxon>Tracheophyta</taxon>
        <taxon>Spermatophyta</taxon>
        <taxon>Pinopsida</taxon>
        <taxon>Pinidae</taxon>
        <taxon>Conifers I</taxon>
        <taxon>Pinales</taxon>
        <taxon>Pinaceae</taxon>
        <taxon>Picea</taxon>
    </lineage>
</organism>
<protein>
    <submittedName>
        <fullName evidence="2">Uncharacterized protein</fullName>
    </submittedName>
</protein>
<sequence length="70" mass="7762">MQAAEPFGGKDTELNGGNGHVLSTSLSPDPDCLQENSHQMRLISFPELKFSNPDLAYLHLLCFLRSCQKL</sequence>
<accession>A9NQS1</accession>
<dbReference type="AlphaFoldDB" id="A9NQS1"/>
<name>A9NQS1_PICSI</name>
<evidence type="ECO:0000256" key="1">
    <source>
        <dbReference type="SAM" id="MobiDB-lite"/>
    </source>
</evidence>
<evidence type="ECO:0000313" key="2">
    <source>
        <dbReference type="EMBL" id="ABK22982.1"/>
    </source>
</evidence>
<reference evidence="2" key="1">
    <citation type="journal article" date="2008" name="BMC Genomics">
        <title>A conifer genomics resource of 200,000 spruce (Picea spp.) ESTs and 6,464 high-quality, sequence-finished full-length cDNAs for Sitka spruce (Picea sitchensis).</title>
        <authorList>
            <person name="Ralph S.G."/>
            <person name="Chun H.J."/>
            <person name="Kolosova N."/>
            <person name="Cooper D."/>
            <person name="Oddy C."/>
            <person name="Ritland C.E."/>
            <person name="Kirkpatrick R."/>
            <person name="Moore R."/>
            <person name="Barber S."/>
            <person name="Holt R.A."/>
            <person name="Jones S.J."/>
            <person name="Marra M.A."/>
            <person name="Douglas C.J."/>
            <person name="Ritland K."/>
            <person name="Bohlmann J."/>
        </authorList>
    </citation>
    <scope>NUCLEOTIDE SEQUENCE</scope>
    <source>
        <tissue evidence="2">Bark</tissue>
    </source>
</reference>